<gene>
    <name evidence="4" type="primary">smf</name>
    <name evidence="3" type="ORF">APS55_06265</name>
    <name evidence="4" type="ORF">FF306_00023</name>
</gene>
<proteinExistence type="inferred from homology"/>
<dbReference type="GO" id="GO:0009294">
    <property type="term" value="P:DNA-mediated transformation"/>
    <property type="evidence" value="ECO:0007669"/>
    <property type="project" value="InterPro"/>
</dbReference>
<dbReference type="Pfam" id="PF02481">
    <property type="entry name" value="DNA_processg_A"/>
    <property type="match status" value="1"/>
</dbReference>
<name>A0A087EQY6_9LACO</name>
<dbReference type="Proteomes" id="UP000067203">
    <property type="component" value="Chromosome"/>
</dbReference>
<dbReference type="STRING" id="148814.APS55_06265"/>
<dbReference type="InterPro" id="IPR057666">
    <property type="entry name" value="DrpA_SLOG"/>
</dbReference>
<dbReference type="EMBL" id="BDDX01000001">
    <property type="protein sequence ID" value="GAT89932.1"/>
    <property type="molecule type" value="Genomic_DNA"/>
</dbReference>
<evidence type="ECO:0000256" key="1">
    <source>
        <dbReference type="ARBA" id="ARBA00006525"/>
    </source>
</evidence>
<dbReference type="SUPFAM" id="SSF102405">
    <property type="entry name" value="MCP/YpsA-like"/>
    <property type="match status" value="1"/>
</dbReference>
<feature type="domain" description="Smf/DprA SLOG" evidence="2">
    <location>
        <begin position="82"/>
        <end position="290"/>
    </location>
</feature>
<dbReference type="InterPro" id="IPR003488">
    <property type="entry name" value="DprA"/>
</dbReference>
<organism evidence="4 6">
    <name type="scientific">Apilactobacillus kunkeei</name>
    <dbReference type="NCBI Taxonomy" id="148814"/>
    <lineage>
        <taxon>Bacteria</taxon>
        <taxon>Bacillati</taxon>
        <taxon>Bacillota</taxon>
        <taxon>Bacilli</taxon>
        <taxon>Lactobacillales</taxon>
        <taxon>Lactobacillaceae</taxon>
        <taxon>Apilactobacillus</taxon>
    </lineage>
</organism>
<reference evidence="4 6" key="3">
    <citation type="journal article" date="2016" name="Syst. Appl. Microbiol.">
        <title>Genomic characterization of a fructophilic bee symbiont Lactobacillus kunkeei reveals its niche-specific adaptation.</title>
        <authorList>
            <person name="Maeno S."/>
            <person name="Tanizawa Y."/>
            <person name="Kanesaki Y."/>
            <person name="Kubota E."/>
            <person name="Kumar H."/>
            <person name="Dicks L."/>
            <person name="Salminen S."/>
            <person name="Nakagawa J."/>
            <person name="Arita M."/>
            <person name="Endo A."/>
        </authorList>
    </citation>
    <scope>NUCLEOTIDE SEQUENCE [LARGE SCALE GENOMIC DNA]</scope>
    <source>
        <strain evidence="4 6">FF30-6</strain>
    </source>
</reference>
<sequence length="292" mass="32994">MKTRELLLKLKLAKGISIKSEYRFYQWLKSTYDVIPDELNITAEEIAETLMLSKNKSKTFINFYNSDKLNRELDHHINHVKWITIIDDLYPENLKEAYLPPIVLFYFGDLGLLENKALAIVGSRNNTEYSVEVIRRLIPDIISNQITIVSGLAKGVDRLAHLAAIANHGSTIAVIGTGLDQYYPRENESLQRTIAKNHLLLSEYPVGCRPARYHFPERNRIIAGLVRSVLVTEAKYRSGSLITANLALQNNRNVLAVPGRIDSELSVGCNDLIQAGAKPVITAKDILEEYKY</sequence>
<protein>
    <submittedName>
        <fullName evidence="4">DNA processing protein</fullName>
    </submittedName>
</protein>
<reference evidence="3 5" key="2">
    <citation type="journal article" date="2016" name="PeerJ">
        <title>Genome sequencing and analysis of the first complete genome of Lactobacillus kunkeei strain MP2, an Apis mellifera gut isolate.</title>
        <authorList>
            <person name="Asenjo F."/>
            <person name="Olmos A."/>
            <person name="Henriquez-Piskulich P."/>
            <person name="Polanco V."/>
            <person name="Aldea P."/>
            <person name="Ugalde J.A."/>
            <person name="Trombert A.N."/>
        </authorList>
    </citation>
    <scope>NUCLEOTIDE SEQUENCE [LARGE SCALE GENOMIC DNA]</scope>
    <source>
        <strain evidence="3 5">MP2</strain>
    </source>
</reference>
<dbReference type="Gene3D" id="3.40.50.450">
    <property type="match status" value="1"/>
</dbReference>
<dbReference type="RefSeq" id="WP_034530826.1">
    <property type="nucleotide sequence ID" value="NZ_BDDX01000001.1"/>
</dbReference>
<dbReference type="KEGG" id="lku:APS55_06265"/>
<dbReference type="PANTHER" id="PTHR43022:SF1">
    <property type="entry name" value="PROTEIN SMF"/>
    <property type="match status" value="1"/>
</dbReference>
<accession>A0A087EQY6</accession>
<comment type="similarity">
    <text evidence="1">Belongs to the DprA/Smf family.</text>
</comment>
<evidence type="ECO:0000313" key="4">
    <source>
        <dbReference type="EMBL" id="GAT89932.1"/>
    </source>
</evidence>
<dbReference type="EMBL" id="CP012920">
    <property type="protein sequence ID" value="ALJ31834.1"/>
    <property type="molecule type" value="Genomic_DNA"/>
</dbReference>
<evidence type="ECO:0000259" key="2">
    <source>
        <dbReference type="Pfam" id="PF02481"/>
    </source>
</evidence>
<evidence type="ECO:0000313" key="6">
    <source>
        <dbReference type="Proteomes" id="UP000186588"/>
    </source>
</evidence>
<dbReference type="OrthoDB" id="9785707at2"/>
<evidence type="ECO:0000313" key="5">
    <source>
        <dbReference type="Proteomes" id="UP000067203"/>
    </source>
</evidence>
<evidence type="ECO:0000313" key="3">
    <source>
        <dbReference type="EMBL" id="ALJ31834.1"/>
    </source>
</evidence>
<dbReference type="eggNOG" id="COG0758">
    <property type="taxonomic scope" value="Bacteria"/>
</dbReference>
<dbReference type="Proteomes" id="UP000186588">
    <property type="component" value="Unassembled WGS sequence"/>
</dbReference>
<dbReference type="PATRIC" id="fig|148814.6.peg.176"/>
<reference evidence="5" key="1">
    <citation type="submission" date="2015-10" db="EMBL/GenBank/DDBJ databases">
        <title>Bioinformatic analysis of the first complete genome sequence of Lactobacillus kunkeei strain MP2, an Apis mellifera gut isolate.</title>
        <authorList>
            <person name="Asenjo F."/>
            <person name="Olmos A."/>
            <person name="Henriquez-Piskulich P."/>
            <person name="Aldea P."/>
            <person name="Ugalde J.A."/>
            <person name="Trombert A.N."/>
        </authorList>
    </citation>
    <scope>NUCLEOTIDE SEQUENCE [LARGE SCALE GENOMIC DNA]</scope>
    <source>
        <strain evidence="5">MP2</strain>
    </source>
</reference>
<dbReference type="NCBIfam" id="TIGR00732">
    <property type="entry name" value="dprA"/>
    <property type="match status" value="1"/>
</dbReference>
<dbReference type="AlphaFoldDB" id="A0A087EQY6"/>
<dbReference type="PANTHER" id="PTHR43022">
    <property type="entry name" value="PROTEIN SMF"/>
    <property type="match status" value="1"/>
</dbReference>